<dbReference type="Proteomes" id="UP000007966">
    <property type="component" value="Chromosome"/>
</dbReference>
<evidence type="ECO:0000313" key="2">
    <source>
        <dbReference type="Proteomes" id="UP000007966"/>
    </source>
</evidence>
<gene>
    <name evidence="1" type="ordered locus">ECA0155</name>
</gene>
<organism evidence="1 2">
    <name type="scientific">Pectobacterium atrosepticum (strain SCRI 1043 / ATCC BAA-672)</name>
    <name type="common">Erwinia carotovora subsp. atroseptica</name>
    <dbReference type="NCBI Taxonomy" id="218491"/>
    <lineage>
        <taxon>Bacteria</taxon>
        <taxon>Pseudomonadati</taxon>
        <taxon>Pseudomonadota</taxon>
        <taxon>Gammaproteobacteria</taxon>
        <taxon>Enterobacterales</taxon>
        <taxon>Pectobacteriaceae</taxon>
        <taxon>Pectobacterium</taxon>
    </lineage>
</organism>
<evidence type="ECO:0000313" key="1">
    <source>
        <dbReference type="EMBL" id="CAG73075.1"/>
    </source>
</evidence>
<keyword evidence="2" id="KW-1185">Reference proteome</keyword>
<dbReference type="STRING" id="218491.ECA0155"/>
<dbReference type="AlphaFoldDB" id="Q6DAU7"/>
<name>Q6DAU7_PECAS</name>
<accession>Q6DAU7</accession>
<proteinExistence type="predicted"/>
<dbReference type="EMBL" id="BX950851">
    <property type="protein sequence ID" value="CAG73075.1"/>
    <property type="molecule type" value="Genomic_DNA"/>
</dbReference>
<protein>
    <submittedName>
        <fullName evidence="1">Uncharacterized protein</fullName>
    </submittedName>
</protein>
<reference evidence="1" key="1">
    <citation type="submission" date="2004-02" db="EMBL/GenBank/DDBJ databases">
        <title>The genome sequence of the enterobacterial phytopathogen Erwinia carotovora subsp. atroseptica SCRI1043 and functional genomic identification of novel virulence factors.</title>
        <authorList>
            <person name="Bell K.S."/>
            <person name="Sebaihia M."/>
            <person name="Pritchard L."/>
            <person name="Holden M."/>
            <person name="Hyman L.J."/>
            <person name="Holeva M.C."/>
            <person name="Thomson N.R."/>
            <person name="Bentley S.D."/>
            <person name="Churcher C."/>
            <person name="Mungall K."/>
            <person name="Atkin R."/>
            <person name="Bason N."/>
            <person name="Brooks K."/>
            <person name="Chillingworth T."/>
            <person name="Clark K."/>
            <person name="Doggett J."/>
            <person name="Fraser A."/>
            <person name="Hance Z."/>
            <person name="Hauser H."/>
            <person name="Jagels K."/>
            <person name="Moule S."/>
            <person name="Norbertczak H."/>
            <person name="Ormond D."/>
            <person name="Price C."/>
            <person name="Quail M.A."/>
            <person name="Sanders M."/>
            <person name="Walker D."/>
            <person name="Whitehead S."/>
            <person name="Salmond G.P.C."/>
            <person name="Birch P.R.J."/>
            <person name="Barrell B.G."/>
            <person name="Parkhill J."/>
            <person name="Toth I.K."/>
        </authorList>
    </citation>
    <scope>NUCLEOTIDE SEQUENCE</scope>
    <source>
        <strain evidence="1">SCRI1043</strain>
    </source>
</reference>
<dbReference type="HOGENOM" id="CLU_2918564_0_0_6"/>
<sequence length="61" mass="7432">MMLFFYYFISIDMFSQIYAYGVNVKYLIKNIFFRKVSVFSIKPNNFYWVGGADLFYLRVIE</sequence>
<dbReference type="KEGG" id="eca:ECA0155"/>